<organism evidence="1 2">
    <name type="scientific">Haematococcus lacustris</name>
    <name type="common">Green alga</name>
    <name type="synonym">Haematococcus pluvialis</name>
    <dbReference type="NCBI Taxonomy" id="44745"/>
    <lineage>
        <taxon>Eukaryota</taxon>
        <taxon>Viridiplantae</taxon>
        <taxon>Chlorophyta</taxon>
        <taxon>core chlorophytes</taxon>
        <taxon>Chlorophyceae</taxon>
        <taxon>CS clade</taxon>
        <taxon>Chlamydomonadales</taxon>
        <taxon>Haematococcaceae</taxon>
        <taxon>Haematococcus</taxon>
    </lineage>
</organism>
<protein>
    <submittedName>
        <fullName evidence="1">Uncharacterized protein</fullName>
    </submittedName>
</protein>
<accession>A0A699YEL2</accession>
<reference evidence="1 2" key="1">
    <citation type="submission" date="2020-02" db="EMBL/GenBank/DDBJ databases">
        <title>Draft genome sequence of Haematococcus lacustris strain NIES-144.</title>
        <authorList>
            <person name="Morimoto D."/>
            <person name="Nakagawa S."/>
            <person name="Yoshida T."/>
            <person name="Sawayama S."/>
        </authorList>
    </citation>
    <scope>NUCLEOTIDE SEQUENCE [LARGE SCALE GENOMIC DNA]</scope>
    <source>
        <strain evidence="1 2">NIES-144</strain>
    </source>
</reference>
<proteinExistence type="predicted"/>
<sequence>MQLSSLASLARELNCGPPANMLTSKYQPYKRQGGQAARCACCVRSTSTGSTGWVEIVEGAAV</sequence>
<dbReference type="EMBL" id="BLLF01000115">
    <property type="protein sequence ID" value="GFH07785.1"/>
    <property type="molecule type" value="Genomic_DNA"/>
</dbReference>
<keyword evidence="2" id="KW-1185">Reference proteome</keyword>
<comment type="caution">
    <text evidence="1">The sequence shown here is derived from an EMBL/GenBank/DDBJ whole genome shotgun (WGS) entry which is preliminary data.</text>
</comment>
<dbReference type="AlphaFoldDB" id="A0A699YEL2"/>
<evidence type="ECO:0000313" key="2">
    <source>
        <dbReference type="Proteomes" id="UP000485058"/>
    </source>
</evidence>
<gene>
    <name evidence="1" type="ORF">HaLaN_02638</name>
</gene>
<dbReference type="Proteomes" id="UP000485058">
    <property type="component" value="Unassembled WGS sequence"/>
</dbReference>
<name>A0A699YEL2_HAELA</name>
<evidence type="ECO:0000313" key="1">
    <source>
        <dbReference type="EMBL" id="GFH07785.1"/>
    </source>
</evidence>